<dbReference type="OrthoDB" id="10481308at2759"/>
<comment type="caution">
    <text evidence="1">The sequence shown here is derived from an EMBL/GenBank/DDBJ whole genome shotgun (WGS) entry which is preliminary data.</text>
</comment>
<dbReference type="EMBL" id="CAJNXB010005589">
    <property type="protein sequence ID" value="CAF3431033.1"/>
    <property type="molecule type" value="Genomic_DNA"/>
</dbReference>
<accession>A0A818D5Q1</accession>
<evidence type="ECO:0000313" key="2">
    <source>
        <dbReference type="Proteomes" id="UP000663825"/>
    </source>
</evidence>
<dbReference type="AlphaFoldDB" id="A0A818D5Q1"/>
<organism evidence="1 2">
    <name type="scientific">Rotaria socialis</name>
    <dbReference type="NCBI Taxonomy" id="392032"/>
    <lineage>
        <taxon>Eukaryota</taxon>
        <taxon>Metazoa</taxon>
        <taxon>Spiralia</taxon>
        <taxon>Gnathifera</taxon>
        <taxon>Rotifera</taxon>
        <taxon>Eurotatoria</taxon>
        <taxon>Bdelloidea</taxon>
        <taxon>Philodinida</taxon>
        <taxon>Philodinidae</taxon>
        <taxon>Rotaria</taxon>
    </lineage>
</organism>
<sequence>MVRSLTELELDRFMENILLRDKLNNELVEMRNERRYPFPIPIIVSPNALKFISSDDIQKWIPILVTPNALKSLSSGDIQKWIPILVAPNALKFLSSEDT</sequence>
<dbReference type="Proteomes" id="UP000663825">
    <property type="component" value="Unassembled WGS sequence"/>
</dbReference>
<protein>
    <submittedName>
        <fullName evidence="1">Uncharacterized protein</fullName>
    </submittedName>
</protein>
<gene>
    <name evidence="1" type="ORF">TIS948_LOCUS30343</name>
</gene>
<reference evidence="1" key="1">
    <citation type="submission" date="2021-02" db="EMBL/GenBank/DDBJ databases">
        <authorList>
            <person name="Nowell W R."/>
        </authorList>
    </citation>
    <scope>NUCLEOTIDE SEQUENCE</scope>
</reference>
<proteinExistence type="predicted"/>
<name>A0A818D5Q1_9BILA</name>
<evidence type="ECO:0000313" key="1">
    <source>
        <dbReference type="EMBL" id="CAF3431033.1"/>
    </source>
</evidence>